<dbReference type="AlphaFoldDB" id="A0AA38C446"/>
<evidence type="ECO:0000313" key="2">
    <source>
        <dbReference type="Proteomes" id="UP000824469"/>
    </source>
</evidence>
<feature type="non-terminal residue" evidence="1">
    <location>
        <position position="81"/>
    </location>
</feature>
<dbReference type="EMBL" id="JAHRHJ020003813">
    <property type="protein sequence ID" value="KAH9289353.1"/>
    <property type="molecule type" value="Genomic_DNA"/>
</dbReference>
<evidence type="ECO:0000313" key="1">
    <source>
        <dbReference type="EMBL" id="KAH9289353.1"/>
    </source>
</evidence>
<feature type="non-terminal residue" evidence="1">
    <location>
        <position position="1"/>
    </location>
</feature>
<gene>
    <name evidence="1" type="ORF">KI387_033470</name>
</gene>
<sequence length="81" mass="9114">KRLGIHSEFEIPTNQLVKPTNSQLKEKLIPTTKLEISNPSEDIPVLKSETNVIKLVSLGTTTKIVELLEKYLPILLPFDSM</sequence>
<name>A0AA38C446_TAXCH</name>
<comment type="caution">
    <text evidence="1">The sequence shown here is derived from an EMBL/GenBank/DDBJ whole genome shotgun (WGS) entry which is preliminary data.</text>
</comment>
<organism evidence="1 2">
    <name type="scientific">Taxus chinensis</name>
    <name type="common">Chinese yew</name>
    <name type="synonym">Taxus wallichiana var. chinensis</name>
    <dbReference type="NCBI Taxonomy" id="29808"/>
    <lineage>
        <taxon>Eukaryota</taxon>
        <taxon>Viridiplantae</taxon>
        <taxon>Streptophyta</taxon>
        <taxon>Embryophyta</taxon>
        <taxon>Tracheophyta</taxon>
        <taxon>Spermatophyta</taxon>
        <taxon>Pinopsida</taxon>
        <taxon>Pinidae</taxon>
        <taxon>Conifers II</taxon>
        <taxon>Cupressales</taxon>
        <taxon>Taxaceae</taxon>
        <taxon>Taxus</taxon>
    </lineage>
</organism>
<reference evidence="1 2" key="1">
    <citation type="journal article" date="2021" name="Nat. Plants">
        <title>The Taxus genome provides insights into paclitaxel biosynthesis.</title>
        <authorList>
            <person name="Xiong X."/>
            <person name="Gou J."/>
            <person name="Liao Q."/>
            <person name="Li Y."/>
            <person name="Zhou Q."/>
            <person name="Bi G."/>
            <person name="Li C."/>
            <person name="Du R."/>
            <person name="Wang X."/>
            <person name="Sun T."/>
            <person name="Guo L."/>
            <person name="Liang H."/>
            <person name="Lu P."/>
            <person name="Wu Y."/>
            <person name="Zhang Z."/>
            <person name="Ro D.K."/>
            <person name="Shang Y."/>
            <person name="Huang S."/>
            <person name="Yan J."/>
        </authorList>
    </citation>
    <scope>NUCLEOTIDE SEQUENCE [LARGE SCALE GENOMIC DNA]</scope>
    <source>
        <strain evidence="1">Ta-2019</strain>
    </source>
</reference>
<accession>A0AA38C446</accession>
<keyword evidence="2" id="KW-1185">Reference proteome</keyword>
<proteinExistence type="predicted"/>
<protein>
    <submittedName>
        <fullName evidence="1">Uncharacterized protein</fullName>
    </submittedName>
</protein>
<dbReference type="Proteomes" id="UP000824469">
    <property type="component" value="Unassembled WGS sequence"/>
</dbReference>